<evidence type="ECO:0000256" key="1">
    <source>
        <dbReference type="SAM" id="SignalP"/>
    </source>
</evidence>
<organism evidence="2 3">
    <name type="scientific">Nitratireductor aestuarii</name>
    <dbReference type="NCBI Taxonomy" id="1735103"/>
    <lineage>
        <taxon>Bacteria</taxon>
        <taxon>Pseudomonadati</taxon>
        <taxon>Pseudomonadota</taxon>
        <taxon>Alphaproteobacteria</taxon>
        <taxon>Hyphomicrobiales</taxon>
        <taxon>Phyllobacteriaceae</taxon>
        <taxon>Nitratireductor</taxon>
    </lineage>
</organism>
<dbReference type="Pfam" id="PF10016">
    <property type="entry name" value="DUF2259"/>
    <property type="match status" value="1"/>
</dbReference>
<reference evidence="2" key="2">
    <citation type="submission" date="2020-09" db="EMBL/GenBank/DDBJ databases">
        <authorList>
            <person name="Sun Q."/>
            <person name="Zhou Y."/>
        </authorList>
    </citation>
    <scope>NUCLEOTIDE SEQUENCE</scope>
    <source>
        <strain evidence="2">CGMCC 1.15320</strain>
    </source>
</reference>
<dbReference type="AlphaFoldDB" id="A0A916RGA4"/>
<keyword evidence="3" id="KW-1185">Reference proteome</keyword>
<sequence>MSIARLAIAVALTALTLTPARSGDTATLEILGFSEDGKIFAFEEYGVQDGSGFPYANRFYIDTQTDKFLPDTPVRVRLDDEQATIDAVRDEVKTKAQSIISDDILRRNQGYTVGLNPVTELSTDPHRITVNPRPVFPPIDAPLAFTLEEKVMDAPENCELFGPRVGFRLLRIGTEPGAETQLLHDDKSVPSSRGCPLGYQLAGVQTFYPEGGNPVYAVILAVRAGGFEGPDHRYIAVTGKY</sequence>
<feature type="chain" id="PRO_5037434875" description="DUF2259 domain-containing protein" evidence="1">
    <location>
        <begin position="23"/>
        <end position="241"/>
    </location>
</feature>
<accession>A0A916RGA4</accession>
<dbReference type="Proteomes" id="UP000636264">
    <property type="component" value="Unassembled WGS sequence"/>
</dbReference>
<dbReference type="InterPro" id="IPR018725">
    <property type="entry name" value="DUF2259_secreted"/>
</dbReference>
<name>A0A916RGA4_9HYPH</name>
<comment type="caution">
    <text evidence="2">The sequence shown here is derived from an EMBL/GenBank/DDBJ whole genome shotgun (WGS) entry which is preliminary data.</text>
</comment>
<keyword evidence="1" id="KW-0732">Signal</keyword>
<reference evidence="2" key="1">
    <citation type="journal article" date="2014" name="Int. J. Syst. Evol. Microbiol.">
        <title>Complete genome sequence of Corynebacterium casei LMG S-19264T (=DSM 44701T), isolated from a smear-ripened cheese.</title>
        <authorList>
            <consortium name="US DOE Joint Genome Institute (JGI-PGF)"/>
            <person name="Walter F."/>
            <person name="Albersmeier A."/>
            <person name="Kalinowski J."/>
            <person name="Ruckert C."/>
        </authorList>
    </citation>
    <scope>NUCLEOTIDE SEQUENCE</scope>
    <source>
        <strain evidence="2">CGMCC 1.15320</strain>
    </source>
</reference>
<feature type="signal peptide" evidence="1">
    <location>
        <begin position="1"/>
        <end position="22"/>
    </location>
</feature>
<gene>
    <name evidence="2" type="ORF">GCM10011385_07030</name>
</gene>
<evidence type="ECO:0000313" key="2">
    <source>
        <dbReference type="EMBL" id="GGA56006.1"/>
    </source>
</evidence>
<dbReference type="RefSeq" id="WP_188719536.1">
    <property type="nucleotide sequence ID" value="NZ_BMIF01000001.1"/>
</dbReference>
<evidence type="ECO:0008006" key="4">
    <source>
        <dbReference type="Google" id="ProtNLM"/>
    </source>
</evidence>
<evidence type="ECO:0000313" key="3">
    <source>
        <dbReference type="Proteomes" id="UP000636264"/>
    </source>
</evidence>
<protein>
    <recommendedName>
        <fullName evidence="4">DUF2259 domain-containing protein</fullName>
    </recommendedName>
</protein>
<dbReference type="EMBL" id="BMIF01000001">
    <property type="protein sequence ID" value="GGA56006.1"/>
    <property type="molecule type" value="Genomic_DNA"/>
</dbReference>
<proteinExistence type="predicted"/>